<dbReference type="Gene3D" id="2.10.109.10">
    <property type="entry name" value="Umud Fragment, subunit A"/>
    <property type="match status" value="1"/>
</dbReference>
<evidence type="ECO:0000313" key="14">
    <source>
        <dbReference type="EMBL" id="CAJ1002122.1"/>
    </source>
</evidence>
<dbReference type="FunFam" id="2.10.109.10:FF:000008">
    <property type="entry name" value="Signal peptidase I"/>
    <property type="match status" value="1"/>
</dbReference>
<evidence type="ECO:0000256" key="3">
    <source>
        <dbReference type="ARBA" id="ARBA00009370"/>
    </source>
</evidence>
<comment type="catalytic activity">
    <reaction evidence="1 12">
        <text>Cleavage of hydrophobic, N-terminal signal or leader sequences from secreted and periplasmic proteins.</text>
        <dbReference type="EC" id="3.4.21.89"/>
    </reaction>
</comment>
<feature type="domain" description="Peptidase S26" evidence="13">
    <location>
        <begin position="17"/>
        <end position="179"/>
    </location>
</feature>
<evidence type="ECO:0000256" key="5">
    <source>
        <dbReference type="ARBA" id="ARBA00022475"/>
    </source>
</evidence>
<feature type="transmembrane region" description="Helical" evidence="12">
    <location>
        <begin position="20"/>
        <end position="43"/>
    </location>
</feature>
<dbReference type="PRINTS" id="PR00727">
    <property type="entry name" value="LEADERPTASE"/>
</dbReference>
<evidence type="ECO:0000256" key="9">
    <source>
        <dbReference type="ARBA" id="ARBA00022989"/>
    </source>
</evidence>
<dbReference type="AlphaFoldDB" id="A0AA48M8A6"/>
<proteinExistence type="inferred from homology"/>
<dbReference type="Pfam" id="PF10502">
    <property type="entry name" value="Peptidase_S26"/>
    <property type="match status" value="1"/>
</dbReference>
<evidence type="ECO:0000256" key="2">
    <source>
        <dbReference type="ARBA" id="ARBA00004401"/>
    </source>
</evidence>
<dbReference type="RefSeq" id="WP_171564244.1">
    <property type="nucleotide sequence ID" value="NZ_JAUSVZ010000002.1"/>
</dbReference>
<feature type="active site" evidence="11">
    <location>
        <position position="89"/>
    </location>
</feature>
<dbReference type="GO" id="GO:0009003">
    <property type="term" value="F:signal peptidase activity"/>
    <property type="evidence" value="ECO:0007669"/>
    <property type="project" value="UniProtKB-EC"/>
</dbReference>
<dbReference type="PROSITE" id="PS00761">
    <property type="entry name" value="SPASE_I_3"/>
    <property type="match status" value="1"/>
</dbReference>
<keyword evidence="8 12" id="KW-0378">Hydrolase</keyword>
<dbReference type="InterPro" id="IPR036286">
    <property type="entry name" value="LexA/Signal_pep-like_sf"/>
</dbReference>
<evidence type="ECO:0000256" key="4">
    <source>
        <dbReference type="ARBA" id="ARBA00013208"/>
    </source>
</evidence>
<dbReference type="GO" id="GO:0006465">
    <property type="term" value="P:signal peptide processing"/>
    <property type="evidence" value="ECO:0007669"/>
    <property type="project" value="InterPro"/>
</dbReference>
<reference evidence="14" key="1">
    <citation type="submission" date="2023-07" db="EMBL/GenBank/DDBJ databases">
        <authorList>
            <person name="Ivanov I."/>
            <person name="Teneva D."/>
            <person name="Stoikov I."/>
        </authorList>
    </citation>
    <scope>NUCLEOTIDE SEQUENCE</scope>
    <source>
        <strain evidence="14">4475</strain>
    </source>
</reference>
<dbReference type="CDD" id="cd06530">
    <property type="entry name" value="S26_SPase_I"/>
    <property type="match status" value="1"/>
</dbReference>
<evidence type="ECO:0000256" key="1">
    <source>
        <dbReference type="ARBA" id="ARBA00000677"/>
    </source>
</evidence>
<evidence type="ECO:0000256" key="6">
    <source>
        <dbReference type="ARBA" id="ARBA00022670"/>
    </source>
</evidence>
<keyword evidence="10 12" id="KW-0472">Membrane</keyword>
<evidence type="ECO:0000256" key="8">
    <source>
        <dbReference type="ARBA" id="ARBA00022801"/>
    </source>
</evidence>
<comment type="subcellular location">
    <subcellularLocation>
        <location evidence="2">Cell membrane</location>
        <topology evidence="2">Single-pass type II membrane protein</topology>
    </subcellularLocation>
    <subcellularLocation>
        <location evidence="12">Membrane</location>
        <topology evidence="12">Single-pass type II membrane protein</topology>
    </subcellularLocation>
</comment>
<dbReference type="EMBL" id="OY569118">
    <property type="protein sequence ID" value="CAJ1002122.1"/>
    <property type="molecule type" value="Genomic_DNA"/>
</dbReference>
<dbReference type="PANTHER" id="PTHR43390">
    <property type="entry name" value="SIGNAL PEPTIDASE I"/>
    <property type="match status" value="1"/>
</dbReference>
<dbReference type="NCBIfam" id="TIGR02227">
    <property type="entry name" value="sigpep_I_bact"/>
    <property type="match status" value="1"/>
</dbReference>
<dbReference type="Proteomes" id="UP001189619">
    <property type="component" value="Chromosome"/>
</dbReference>
<dbReference type="InterPro" id="IPR019758">
    <property type="entry name" value="Pept_S26A_signal_pept_1_CS"/>
</dbReference>
<dbReference type="KEGG" id="bayd:BSPP4475_07345"/>
<feature type="active site" evidence="11">
    <location>
        <position position="47"/>
    </location>
</feature>
<evidence type="ECO:0000313" key="15">
    <source>
        <dbReference type="Proteomes" id="UP001189619"/>
    </source>
</evidence>
<gene>
    <name evidence="14" type="primary">lepB</name>
    <name evidence="14" type="ORF">BSPP4475_07345</name>
</gene>
<dbReference type="GO" id="GO:0004252">
    <property type="term" value="F:serine-type endopeptidase activity"/>
    <property type="evidence" value="ECO:0007669"/>
    <property type="project" value="InterPro"/>
</dbReference>
<keyword evidence="9 12" id="KW-1133">Transmembrane helix</keyword>
<dbReference type="InterPro" id="IPR019533">
    <property type="entry name" value="Peptidase_S26"/>
</dbReference>
<dbReference type="PANTHER" id="PTHR43390:SF1">
    <property type="entry name" value="CHLOROPLAST PROCESSING PEPTIDASE"/>
    <property type="match status" value="1"/>
</dbReference>
<evidence type="ECO:0000256" key="7">
    <source>
        <dbReference type="ARBA" id="ARBA00022692"/>
    </source>
</evidence>
<name>A0AA48M8A6_9BACL</name>
<sequence length="188" mass="21004">MEHTQSTAKAKWKTELADWLKSFVLIGGLTAFIYVFVMAPYVVQGRSMESTLHDRERVIVNKAIYYLQQPKRGEIVIIHPDASGENWIKRVVAVAGDTVEAKDDQLYVNGQPVQEEYLTANKLKAAANGITLTEDFGPITVPPGHVFVMGDNRNNSMDSRVIGPVSLEHVVGRAELVYWPLNSIRLPK</sequence>
<dbReference type="SUPFAM" id="SSF51306">
    <property type="entry name" value="LexA/Signal peptidase"/>
    <property type="match status" value="1"/>
</dbReference>
<dbReference type="GO" id="GO:0005886">
    <property type="term" value="C:plasma membrane"/>
    <property type="evidence" value="ECO:0007669"/>
    <property type="project" value="UniProtKB-SubCell"/>
</dbReference>
<evidence type="ECO:0000259" key="13">
    <source>
        <dbReference type="Pfam" id="PF10502"/>
    </source>
</evidence>
<evidence type="ECO:0000256" key="11">
    <source>
        <dbReference type="PIRSR" id="PIRSR600223-1"/>
    </source>
</evidence>
<evidence type="ECO:0000256" key="12">
    <source>
        <dbReference type="RuleBase" id="RU362042"/>
    </source>
</evidence>
<dbReference type="EC" id="3.4.21.89" evidence="4 12"/>
<dbReference type="InterPro" id="IPR000223">
    <property type="entry name" value="Pept_S26A_signal_pept_1"/>
</dbReference>
<keyword evidence="7 12" id="KW-0812">Transmembrane</keyword>
<keyword evidence="15" id="KW-1185">Reference proteome</keyword>
<comment type="similarity">
    <text evidence="3 12">Belongs to the peptidase S26 family.</text>
</comment>
<accession>A0AA48M8A6</accession>
<keyword evidence="5" id="KW-1003">Cell membrane</keyword>
<organism evidence="14 15">
    <name type="scientific">Brevibacillus aydinogluensis</name>
    <dbReference type="NCBI Taxonomy" id="927786"/>
    <lineage>
        <taxon>Bacteria</taxon>
        <taxon>Bacillati</taxon>
        <taxon>Bacillota</taxon>
        <taxon>Bacilli</taxon>
        <taxon>Bacillales</taxon>
        <taxon>Paenibacillaceae</taxon>
        <taxon>Brevibacillus</taxon>
    </lineage>
</organism>
<evidence type="ECO:0000256" key="10">
    <source>
        <dbReference type="ARBA" id="ARBA00023136"/>
    </source>
</evidence>
<protein>
    <recommendedName>
        <fullName evidence="4 12">Signal peptidase I</fullName>
        <ecNumber evidence="4 12">3.4.21.89</ecNumber>
    </recommendedName>
</protein>
<keyword evidence="6 12" id="KW-0645">Protease</keyword>